<reference evidence="1 2" key="1">
    <citation type="submission" date="2016-10" db="EMBL/GenBank/DDBJ databases">
        <authorList>
            <person name="Varghese N."/>
            <person name="Submissions S."/>
        </authorList>
    </citation>
    <scope>NUCLEOTIDE SEQUENCE [LARGE SCALE GENOMIC DNA]</scope>
    <source>
        <strain evidence="1 2">CGMCC 1.12102</strain>
    </source>
</reference>
<dbReference type="EMBL" id="FMUI01000007">
    <property type="protein sequence ID" value="SCX51975.1"/>
    <property type="molecule type" value="Genomic_DNA"/>
</dbReference>
<protein>
    <recommendedName>
        <fullName evidence="3">Polysaccharide biosynthesis enzyme WcbI domain-containing protein</fullName>
    </recommendedName>
</protein>
<proteinExistence type="predicted"/>
<evidence type="ECO:0000313" key="2">
    <source>
        <dbReference type="Proteomes" id="UP000183569"/>
    </source>
</evidence>
<comment type="caution">
    <text evidence="1">The sequence shown here is derived from an EMBL/GenBank/DDBJ whole genome shotgun (WGS) entry which is preliminary data.</text>
</comment>
<gene>
    <name evidence="1" type="ORF">SAMN02927897_02577</name>
</gene>
<dbReference type="Proteomes" id="UP000183569">
    <property type="component" value="Unassembled WGS sequence"/>
</dbReference>
<accession>A0A1G4YF72</accession>
<name>A0A1G4YF72_9ENTR</name>
<evidence type="ECO:0000313" key="1">
    <source>
        <dbReference type="EMBL" id="SCX51975.1"/>
    </source>
</evidence>
<dbReference type="AlphaFoldDB" id="A0A1G4YF72"/>
<sequence>MNVSGLHEGKFDGIFNMPIYKLNENNDFINFYHELEQCDFIFMQYHAEKWGPFSTAALSQFFDITMLPTMESRISTPQLGYYKDKIPDFMVYVDYRMLHLYLTNVSFQNVVEAYHSVSFSSEKQTTMLKEDALKYRTLFQQGKLYFDYSEEYFRTLSTNPDCYSTVSHPDNYNLSLLLQVIYHKSLGINESFDLQGNDLLKNYVAPKIGSGDNAYHMMRPTGLALAGKINYAFFDSQNRHALKQALVNSSYYIGLEDRYQNL</sequence>
<evidence type="ECO:0008006" key="3">
    <source>
        <dbReference type="Google" id="ProtNLM"/>
    </source>
</evidence>
<organism evidence="1 2">
    <name type="scientific">Kosakonia sacchari</name>
    <dbReference type="NCBI Taxonomy" id="1158459"/>
    <lineage>
        <taxon>Bacteria</taxon>
        <taxon>Pseudomonadati</taxon>
        <taxon>Pseudomonadota</taxon>
        <taxon>Gammaproteobacteria</taxon>
        <taxon>Enterobacterales</taxon>
        <taxon>Enterobacteriaceae</taxon>
        <taxon>Kosakonia</taxon>
    </lineage>
</organism>